<dbReference type="PANTHER" id="PTHR34136:SF1">
    <property type="entry name" value="UDP-N-ACETYL-D-MANNOSAMINURONIC ACID TRANSFERASE"/>
    <property type="match status" value="1"/>
</dbReference>
<proteinExistence type="predicted"/>
<dbReference type="RefSeq" id="WP_245281794.1">
    <property type="nucleotide sequence ID" value="NZ_LMTR01000027.1"/>
</dbReference>
<organism evidence="3 4">
    <name type="scientific">Hyphomicrobium sulfonivorans</name>
    <dbReference type="NCBI Taxonomy" id="121290"/>
    <lineage>
        <taxon>Bacteria</taxon>
        <taxon>Pseudomonadati</taxon>
        <taxon>Pseudomonadota</taxon>
        <taxon>Alphaproteobacteria</taxon>
        <taxon>Hyphomicrobiales</taxon>
        <taxon>Hyphomicrobiaceae</taxon>
        <taxon>Hyphomicrobium</taxon>
    </lineage>
</organism>
<comment type="caution">
    <text evidence="3">The sequence shown here is derived from an EMBL/GenBank/DDBJ whole genome shotgun (WGS) entry which is preliminary data.</text>
</comment>
<dbReference type="Proteomes" id="UP000059074">
    <property type="component" value="Unassembled WGS sequence"/>
</dbReference>
<dbReference type="EMBL" id="LMTR01000027">
    <property type="protein sequence ID" value="KWT70996.1"/>
    <property type="molecule type" value="Genomic_DNA"/>
</dbReference>
<dbReference type="STRING" id="121290.APY04_0658"/>
<accession>A0A109BLQ9</accession>
<dbReference type="InterPro" id="IPR004629">
    <property type="entry name" value="WecG_TagA_CpsF"/>
</dbReference>
<dbReference type="CDD" id="cd06533">
    <property type="entry name" value="Glyco_transf_WecG_TagA"/>
    <property type="match status" value="1"/>
</dbReference>
<evidence type="ECO:0000313" key="4">
    <source>
        <dbReference type="Proteomes" id="UP000059074"/>
    </source>
</evidence>
<keyword evidence="2 3" id="KW-0808">Transferase</keyword>
<keyword evidence="1 3" id="KW-0328">Glycosyltransferase</keyword>
<dbReference type="GO" id="GO:0016758">
    <property type="term" value="F:hexosyltransferase activity"/>
    <property type="evidence" value="ECO:0007669"/>
    <property type="project" value="TreeGrafter"/>
</dbReference>
<dbReference type="PATRIC" id="fig|121290.4.peg.1130"/>
<dbReference type="PANTHER" id="PTHR34136">
    <property type="match status" value="1"/>
</dbReference>
<evidence type="ECO:0000256" key="1">
    <source>
        <dbReference type="ARBA" id="ARBA00022676"/>
    </source>
</evidence>
<keyword evidence="4" id="KW-1185">Reference proteome</keyword>
<evidence type="ECO:0000313" key="3">
    <source>
        <dbReference type="EMBL" id="KWT70996.1"/>
    </source>
</evidence>
<sequence>MENAQRVDEVRIDGWRVNVPTQAAAIDLVSEAMQKAQNCTVFTLNLDHLVKLREDAKFRDAYQQATFVTADGAPVVRIGRRTWPELERTTGADLMLPLSVAAAEAGQPVFLFGSSDEVLARTRQVLAEATGGKLNIVGAVSPPRGFDPEGELADQYIDDIRRSGARLCFVLLGAPKQELFSVRAAQAGAGCSFICVGAAADFLAGLAVRAPEFVQRLGLEWFWRLAQEPRRLGPRYAKCALLLARLELRRLTGAGTAAQTPG</sequence>
<evidence type="ECO:0000256" key="2">
    <source>
        <dbReference type="ARBA" id="ARBA00022679"/>
    </source>
</evidence>
<name>A0A109BLQ9_HYPSL</name>
<protein>
    <submittedName>
        <fullName evidence="3">Putative UDP-N-acetyl-D-mannosaminuronic acid transferase</fullName>
        <ecNumber evidence="3">2.4.1.-</ecNumber>
    </submittedName>
</protein>
<dbReference type="NCBIfam" id="TIGR00696">
    <property type="entry name" value="wecG_tagA_cpsF"/>
    <property type="match status" value="1"/>
</dbReference>
<reference evidence="3 4" key="1">
    <citation type="submission" date="2015-10" db="EMBL/GenBank/DDBJ databases">
        <title>Transcriptomic analysis of a linuron degrading triple-species bacterial consortium.</title>
        <authorList>
            <person name="Albers P."/>
        </authorList>
    </citation>
    <scope>NUCLEOTIDE SEQUENCE [LARGE SCALE GENOMIC DNA]</scope>
    <source>
        <strain evidence="3 4">WDL6</strain>
    </source>
</reference>
<dbReference type="AlphaFoldDB" id="A0A109BLQ9"/>
<dbReference type="Pfam" id="PF03808">
    <property type="entry name" value="Glyco_tran_WecG"/>
    <property type="match status" value="1"/>
</dbReference>
<gene>
    <name evidence="3" type="ORF">APY04_0658</name>
</gene>
<dbReference type="EC" id="2.4.1.-" evidence="3"/>